<dbReference type="Proteomes" id="UP000076154">
    <property type="component" value="Unassembled WGS sequence"/>
</dbReference>
<reference evidence="2" key="1">
    <citation type="submission" date="2018-04" db="EMBL/GenBank/DDBJ databases">
        <title>Whole genome sequencing of Hypsizygus marmoreus.</title>
        <authorList>
            <person name="Choi I.-G."/>
            <person name="Min B."/>
            <person name="Kim J.-G."/>
            <person name="Kim S."/>
            <person name="Oh Y.-L."/>
            <person name="Kong W.-S."/>
            <person name="Park H."/>
            <person name="Jeong J."/>
            <person name="Song E.-S."/>
        </authorList>
    </citation>
    <scope>NUCLEOTIDE SEQUENCE [LARGE SCALE GENOMIC DNA]</scope>
    <source>
        <strain evidence="2">51987-8</strain>
    </source>
</reference>
<organism evidence="2 3">
    <name type="scientific">Hypsizygus marmoreus</name>
    <name type="common">White beech mushroom</name>
    <name type="synonym">Agaricus marmoreus</name>
    <dbReference type="NCBI Taxonomy" id="39966"/>
    <lineage>
        <taxon>Eukaryota</taxon>
        <taxon>Fungi</taxon>
        <taxon>Dikarya</taxon>
        <taxon>Basidiomycota</taxon>
        <taxon>Agaricomycotina</taxon>
        <taxon>Agaricomycetes</taxon>
        <taxon>Agaricomycetidae</taxon>
        <taxon>Agaricales</taxon>
        <taxon>Tricholomatineae</taxon>
        <taxon>Lyophyllaceae</taxon>
        <taxon>Hypsizygus</taxon>
    </lineage>
</organism>
<comment type="caution">
    <text evidence="2">The sequence shown here is derived from an EMBL/GenBank/DDBJ whole genome shotgun (WGS) entry which is preliminary data.</text>
</comment>
<feature type="region of interest" description="Disordered" evidence="1">
    <location>
        <begin position="205"/>
        <end position="224"/>
    </location>
</feature>
<evidence type="ECO:0000313" key="2">
    <source>
        <dbReference type="EMBL" id="RDB30935.1"/>
    </source>
</evidence>
<dbReference type="STRING" id="39966.A0A369KE40"/>
<dbReference type="EMBL" id="LUEZ02000003">
    <property type="protein sequence ID" value="RDB30935.1"/>
    <property type="molecule type" value="Genomic_DNA"/>
</dbReference>
<accession>A0A369KE40</accession>
<feature type="compositionally biased region" description="Low complexity" evidence="1">
    <location>
        <begin position="472"/>
        <end position="486"/>
    </location>
</feature>
<sequence>MGPARYLTPVSRPSPLAPLRLGEHKRLQELRSALDQYNADGVPVTFDDVTGDWVQWQRPLRILVHSAMTEVAASGFQYIHEGYEPPLCPHREHLLAERYMILHLKKRFRANLRLDFFRAASHHCTFTVVVPPLKEPLFTQTPEEVLEQMTDLDHLSASYRSPSEAEVAELLQLQQLPTPSGSQSGSSPLRSSTSDLFINSRVSSAYYTPTKPPRPQPKKSLGQRSSFYDARVADARAEPEFSIAGRVLPSHVFGLYQANPLTHPAADLLETYHVLEPYNERVFPGCLNRTNENLNFLSTDIGQAIRELNSMLGIPRSTLDVLAMYATLCGACNCVFSIDGYHAHIDNGKCGNSTSPIPVHSRHIALDDVPELILRTFLQPPDEASVVEFLDQPIGAAFLEWNSKLGIPQDVWALISTAFVHCDVCRLCRSFNGDKAHRGPDGCCNDGDEKIAVLATGKGKGKGKGKEREGDAGTAGTGDADNGGSA</sequence>
<evidence type="ECO:0000313" key="3">
    <source>
        <dbReference type="Proteomes" id="UP000076154"/>
    </source>
</evidence>
<gene>
    <name evidence="2" type="ORF">Hypma_004907</name>
</gene>
<dbReference type="InParanoid" id="A0A369KE40"/>
<evidence type="ECO:0000256" key="1">
    <source>
        <dbReference type="SAM" id="MobiDB-lite"/>
    </source>
</evidence>
<feature type="region of interest" description="Disordered" evidence="1">
    <location>
        <begin position="455"/>
        <end position="486"/>
    </location>
</feature>
<dbReference type="OrthoDB" id="3071161at2759"/>
<keyword evidence="3" id="KW-1185">Reference proteome</keyword>
<dbReference type="AlphaFoldDB" id="A0A369KE40"/>
<protein>
    <submittedName>
        <fullName evidence="2">Uncharacterized protein</fullName>
    </submittedName>
</protein>
<name>A0A369KE40_HYPMA</name>
<proteinExistence type="predicted"/>